<dbReference type="AlphaFoldDB" id="A0A1V9ZHA4"/>
<name>A0A1V9ZHA4_9STRA</name>
<sequence>MCCLCLTIACIPVGVVWWYTADVLVVVADISPKSVYFTRICSRLSILWLWARIMFQIESVFFQAQQIVLPSAVFSMLAVVLNVFLSVSLVYGIPSIGFAGIGFIGCPIAMIITQHARLFAYTLYMTS</sequence>
<organism evidence="2 3">
    <name type="scientific">Thraustotheca clavata</name>
    <dbReference type="NCBI Taxonomy" id="74557"/>
    <lineage>
        <taxon>Eukaryota</taxon>
        <taxon>Sar</taxon>
        <taxon>Stramenopiles</taxon>
        <taxon>Oomycota</taxon>
        <taxon>Saprolegniomycetes</taxon>
        <taxon>Saprolegniales</taxon>
        <taxon>Achlyaceae</taxon>
        <taxon>Thraustotheca</taxon>
    </lineage>
</organism>
<keyword evidence="1" id="KW-0812">Transmembrane</keyword>
<feature type="transmembrane region" description="Helical" evidence="1">
    <location>
        <begin position="67"/>
        <end position="85"/>
    </location>
</feature>
<evidence type="ECO:0000256" key="1">
    <source>
        <dbReference type="SAM" id="Phobius"/>
    </source>
</evidence>
<gene>
    <name evidence="2" type="ORF">THRCLA_07004</name>
</gene>
<evidence type="ECO:0000313" key="3">
    <source>
        <dbReference type="Proteomes" id="UP000243217"/>
    </source>
</evidence>
<keyword evidence="1" id="KW-0472">Membrane</keyword>
<dbReference type="STRING" id="74557.A0A1V9ZHA4"/>
<dbReference type="OrthoDB" id="2126698at2759"/>
<dbReference type="Proteomes" id="UP000243217">
    <property type="component" value="Unassembled WGS sequence"/>
</dbReference>
<keyword evidence="3" id="KW-1185">Reference proteome</keyword>
<protein>
    <submittedName>
        <fullName evidence="2">Multidrug/Oligosaccharidyl-lipid/Polysaccharide (MOP) Flippase Superfamily</fullName>
    </submittedName>
</protein>
<feature type="transmembrane region" description="Helical" evidence="1">
    <location>
        <begin position="91"/>
        <end position="112"/>
    </location>
</feature>
<reference evidence="2 3" key="1">
    <citation type="journal article" date="2014" name="Genome Biol. Evol.">
        <title>The secreted proteins of Achlya hypogyna and Thraustotheca clavata identify the ancestral oomycete secretome and reveal gene acquisitions by horizontal gene transfer.</title>
        <authorList>
            <person name="Misner I."/>
            <person name="Blouin N."/>
            <person name="Leonard G."/>
            <person name="Richards T.A."/>
            <person name="Lane C.E."/>
        </authorList>
    </citation>
    <scope>NUCLEOTIDE SEQUENCE [LARGE SCALE GENOMIC DNA]</scope>
    <source>
        <strain evidence="2 3">ATCC 34112</strain>
    </source>
</reference>
<keyword evidence="1" id="KW-1133">Transmembrane helix</keyword>
<accession>A0A1V9ZHA4</accession>
<proteinExistence type="predicted"/>
<evidence type="ECO:0000313" key="2">
    <source>
        <dbReference type="EMBL" id="OQR97368.1"/>
    </source>
</evidence>
<comment type="caution">
    <text evidence="2">The sequence shown here is derived from an EMBL/GenBank/DDBJ whole genome shotgun (WGS) entry which is preliminary data.</text>
</comment>
<dbReference type="EMBL" id="JNBS01001917">
    <property type="protein sequence ID" value="OQR97368.1"/>
    <property type="molecule type" value="Genomic_DNA"/>
</dbReference>